<evidence type="ECO:0000259" key="1">
    <source>
        <dbReference type="Pfam" id="PF03457"/>
    </source>
</evidence>
<dbReference type="InterPro" id="IPR005114">
    <property type="entry name" value="Helicase_assoc"/>
</dbReference>
<dbReference type="Pfam" id="PF03457">
    <property type="entry name" value="HA"/>
    <property type="match status" value="1"/>
</dbReference>
<dbReference type="Gene3D" id="6.10.140.530">
    <property type="match status" value="1"/>
</dbReference>
<dbReference type="PANTHER" id="PTHR33418">
    <property type="entry name" value="HELICASE-ASSOCIATED"/>
    <property type="match status" value="1"/>
</dbReference>
<organism evidence="2">
    <name type="scientific">Leptocylindrus danicus</name>
    <dbReference type="NCBI Taxonomy" id="163516"/>
    <lineage>
        <taxon>Eukaryota</taxon>
        <taxon>Sar</taxon>
        <taxon>Stramenopiles</taxon>
        <taxon>Ochrophyta</taxon>
        <taxon>Bacillariophyta</taxon>
        <taxon>Coscinodiscophyceae</taxon>
        <taxon>Chaetocerotophycidae</taxon>
        <taxon>Leptocylindrales</taxon>
        <taxon>Leptocylindraceae</taxon>
        <taxon>Leptocylindrus</taxon>
    </lineage>
</organism>
<protein>
    <recommendedName>
        <fullName evidence="1">Helicase-associated domain-containing protein</fullName>
    </recommendedName>
</protein>
<feature type="domain" description="Helicase-associated" evidence="1">
    <location>
        <begin position="261"/>
        <end position="327"/>
    </location>
</feature>
<sequence length="337" mass="38415">MHRIFGNMAHFSEADLEHSDNDERPVIRKVVEEAADCHYDSAVASNSMTALAHHLSKMFDFLEDTDEFSMQEHKQSPEYCIKGTQAMFTDDPSSSSILLPSRDPKHQYFPVKGIDTSNESNFMGNITNLEDFLQSANKETKSPVILLDHFAECVYQNASEDLKRRTNPFDILAKKKRCQVLDFSVRTSQGNLDGFVKAFYNQNSSIKRVVDGPPTPSNAVRKALPPLSPPLPLLPTRKVSGIIQNQQSKANNNGQHIPKLWYDKFEELKRYREIHGHCAVPLKHPSLGKWVHLQRLNYRHISRGVWHGRYPTVAANDRIKLLNSIGFVWVNTPKSHK</sequence>
<proteinExistence type="predicted"/>
<name>A0A7S2LP94_9STRA</name>
<dbReference type="PANTHER" id="PTHR33418:SF1">
    <property type="entry name" value="HELICASE-ASSOCIATED DOMAIN-CONTAINING PROTEIN"/>
    <property type="match status" value="1"/>
</dbReference>
<accession>A0A7S2LP94</accession>
<evidence type="ECO:0000313" key="2">
    <source>
        <dbReference type="EMBL" id="CAD9612314.1"/>
    </source>
</evidence>
<gene>
    <name evidence="2" type="ORF">LDAN0321_LOCUS20392</name>
</gene>
<dbReference type="AlphaFoldDB" id="A0A7S2LP94"/>
<dbReference type="EMBL" id="HBGY01032599">
    <property type="protein sequence ID" value="CAD9612314.1"/>
    <property type="molecule type" value="Transcribed_RNA"/>
</dbReference>
<reference evidence="2" key="1">
    <citation type="submission" date="2021-01" db="EMBL/GenBank/DDBJ databases">
        <authorList>
            <person name="Corre E."/>
            <person name="Pelletier E."/>
            <person name="Niang G."/>
            <person name="Scheremetjew M."/>
            <person name="Finn R."/>
            <person name="Kale V."/>
            <person name="Holt S."/>
            <person name="Cochrane G."/>
            <person name="Meng A."/>
            <person name="Brown T."/>
            <person name="Cohen L."/>
        </authorList>
    </citation>
    <scope>NUCLEOTIDE SEQUENCE</scope>
    <source>
        <strain evidence="2">B650</strain>
    </source>
</reference>